<dbReference type="Proteomes" id="UP001525961">
    <property type="component" value="Unassembled WGS sequence"/>
</dbReference>
<sequence length="203" mass="23176">MFVEQIDATELRQGDIIRGLFYPELNCSDLHLIGTPDLNSPNLTLNTEVQANLLALTDNKPKEGLTVLTAQMKVYYGNFILITQCCDIAKREKGKPNLSAFVISPLLEVPYPIRQNPAKLSQLQANNQGTYINFFYIPSHQHLSQDYVVDFNRVVALPRSQYDFVLSKKVLQMTDQQRVKFKLKLGSHFSRPTQEELDAQIYP</sequence>
<gene>
    <name evidence="1" type="ORF">NG792_11720</name>
</gene>
<evidence type="ECO:0000313" key="1">
    <source>
        <dbReference type="EMBL" id="MCT7978377.1"/>
    </source>
</evidence>
<evidence type="ECO:0000313" key="2">
    <source>
        <dbReference type="Proteomes" id="UP001525961"/>
    </source>
</evidence>
<name>A0ABT2N712_9CYAN</name>
<accession>A0ABT2N712</accession>
<proteinExistence type="predicted"/>
<organism evidence="1 2">
    <name type="scientific">Laspinema olomoucense D3b</name>
    <dbReference type="NCBI Taxonomy" id="2953688"/>
    <lineage>
        <taxon>Bacteria</taxon>
        <taxon>Bacillati</taxon>
        <taxon>Cyanobacteriota</taxon>
        <taxon>Cyanophyceae</taxon>
        <taxon>Oscillatoriophycideae</taxon>
        <taxon>Oscillatoriales</taxon>
        <taxon>Laspinemataceae</taxon>
        <taxon>Laspinema</taxon>
        <taxon>Laspinema olomoucense</taxon>
    </lineage>
</organism>
<comment type="caution">
    <text evidence="1">The sequence shown here is derived from an EMBL/GenBank/DDBJ whole genome shotgun (WGS) entry which is preliminary data.</text>
</comment>
<reference evidence="1 2" key="1">
    <citation type="journal article" date="2022" name="Front. Microbiol.">
        <title>High genomic differentiation and limited gene flow indicate recent cryptic speciation within the genus Laspinema (cyanobacteria).</title>
        <authorList>
            <person name="Stanojkovic A."/>
            <person name="Skoupy S."/>
            <person name="Skaloud P."/>
            <person name="Dvorak P."/>
        </authorList>
    </citation>
    <scope>NUCLEOTIDE SEQUENCE [LARGE SCALE GENOMIC DNA]</scope>
    <source>
        <strain evidence="1 2">D3b</strain>
    </source>
</reference>
<dbReference type="RefSeq" id="WP_261235545.1">
    <property type="nucleotide sequence ID" value="NZ_JAMXFA010000013.1"/>
</dbReference>
<keyword evidence="2" id="KW-1185">Reference proteome</keyword>
<dbReference type="EMBL" id="JAMXFA010000013">
    <property type="protein sequence ID" value="MCT7978377.1"/>
    <property type="molecule type" value="Genomic_DNA"/>
</dbReference>
<protein>
    <submittedName>
        <fullName evidence="1">Uncharacterized protein</fullName>
    </submittedName>
</protein>